<accession>A0A0R2ASF7</accession>
<feature type="transmembrane region" description="Helical" evidence="2">
    <location>
        <begin position="6"/>
        <end position="26"/>
    </location>
</feature>
<feature type="compositionally biased region" description="Low complexity" evidence="1">
    <location>
        <begin position="127"/>
        <end position="136"/>
    </location>
</feature>
<keyword evidence="4" id="KW-1185">Reference proteome</keyword>
<dbReference type="EMBL" id="AYYQ01000006">
    <property type="protein sequence ID" value="KRM69250.1"/>
    <property type="molecule type" value="Genomic_DNA"/>
</dbReference>
<dbReference type="STRING" id="1423781.FD06_GL000309"/>
<evidence type="ECO:0000313" key="3">
    <source>
        <dbReference type="EMBL" id="KRM69250.1"/>
    </source>
</evidence>
<feature type="transmembrane region" description="Helical" evidence="2">
    <location>
        <begin position="90"/>
        <end position="111"/>
    </location>
</feature>
<keyword evidence="2" id="KW-1133">Transmembrane helix</keyword>
<organism evidence="3 4">
    <name type="scientific">Apilactobacillus ozensis DSM 23829 = JCM 17196</name>
    <dbReference type="NCBI Taxonomy" id="1423781"/>
    <lineage>
        <taxon>Bacteria</taxon>
        <taxon>Bacillati</taxon>
        <taxon>Bacillota</taxon>
        <taxon>Bacilli</taxon>
        <taxon>Lactobacillales</taxon>
        <taxon>Lactobacillaceae</taxon>
        <taxon>Apilactobacillus</taxon>
    </lineage>
</organism>
<comment type="caution">
    <text evidence="3">The sequence shown here is derived from an EMBL/GenBank/DDBJ whole genome shotgun (WGS) entry which is preliminary data.</text>
</comment>
<keyword evidence="2" id="KW-0812">Transmembrane</keyword>
<feature type="transmembrane region" description="Helical" evidence="2">
    <location>
        <begin position="59"/>
        <end position="78"/>
    </location>
</feature>
<feature type="compositionally biased region" description="Basic and acidic residues" evidence="1">
    <location>
        <begin position="137"/>
        <end position="148"/>
    </location>
</feature>
<keyword evidence="2" id="KW-0472">Membrane</keyword>
<protein>
    <submittedName>
        <fullName evidence="3">Uncharacterized protein</fullName>
    </submittedName>
</protein>
<gene>
    <name evidence="3" type="ORF">FD06_GL000309</name>
</gene>
<dbReference type="RefSeq" id="WP_056965798.1">
    <property type="nucleotide sequence ID" value="NZ_AYYQ01000006.1"/>
</dbReference>
<sequence>MVNLILFYIILSLLLISTVTFGIIWYKSNREKKSLFFKLFIGSLISAIGLAITPAMHDLIAGIGILAVMVSIIYIYMVSKGKATNVFLKYSIMSIVIGALFTVMGFCFKSYSQQGLDREAAITKSISEDANSSSSSESKKEKESEKDQKDLENANYLGYKYMLEDVPKNTNHVITKAYMDKDKNYNTTIFVNDQISSLSGSELKRYVKVVFDKVKKLEDGYEPNEKSGASRIIINDSSGNRLAHSSFFTRKIKYDFE</sequence>
<dbReference type="AlphaFoldDB" id="A0A0R2ASF7"/>
<dbReference type="OrthoDB" id="2286154at2"/>
<feature type="region of interest" description="Disordered" evidence="1">
    <location>
        <begin position="127"/>
        <end position="148"/>
    </location>
</feature>
<evidence type="ECO:0000256" key="2">
    <source>
        <dbReference type="SAM" id="Phobius"/>
    </source>
</evidence>
<name>A0A0R2ASF7_9LACO</name>
<evidence type="ECO:0000313" key="4">
    <source>
        <dbReference type="Proteomes" id="UP000052012"/>
    </source>
</evidence>
<feature type="transmembrane region" description="Helical" evidence="2">
    <location>
        <begin position="35"/>
        <end position="53"/>
    </location>
</feature>
<dbReference type="Proteomes" id="UP000052012">
    <property type="component" value="Unassembled WGS sequence"/>
</dbReference>
<reference evidence="3 4" key="1">
    <citation type="journal article" date="2015" name="Genome Announc.">
        <title>Expanding the biotechnology potential of lactobacilli through comparative genomics of 213 strains and associated genera.</title>
        <authorList>
            <person name="Sun Z."/>
            <person name="Harris H.M."/>
            <person name="McCann A."/>
            <person name="Guo C."/>
            <person name="Argimon S."/>
            <person name="Zhang W."/>
            <person name="Yang X."/>
            <person name="Jeffery I.B."/>
            <person name="Cooney J.C."/>
            <person name="Kagawa T.F."/>
            <person name="Liu W."/>
            <person name="Song Y."/>
            <person name="Salvetti E."/>
            <person name="Wrobel A."/>
            <person name="Rasinkangas P."/>
            <person name="Parkhill J."/>
            <person name="Rea M.C."/>
            <person name="O'Sullivan O."/>
            <person name="Ritari J."/>
            <person name="Douillard F.P."/>
            <person name="Paul Ross R."/>
            <person name="Yang R."/>
            <person name="Briner A.E."/>
            <person name="Felis G.E."/>
            <person name="de Vos W.M."/>
            <person name="Barrangou R."/>
            <person name="Klaenhammer T.R."/>
            <person name="Caufield P.W."/>
            <person name="Cui Y."/>
            <person name="Zhang H."/>
            <person name="O'Toole P.W."/>
        </authorList>
    </citation>
    <scope>NUCLEOTIDE SEQUENCE [LARGE SCALE GENOMIC DNA]</scope>
    <source>
        <strain evidence="3 4">DSM 23829</strain>
    </source>
</reference>
<proteinExistence type="predicted"/>
<evidence type="ECO:0000256" key="1">
    <source>
        <dbReference type="SAM" id="MobiDB-lite"/>
    </source>
</evidence>
<dbReference type="PATRIC" id="fig|1423781.4.peg.313"/>